<protein>
    <submittedName>
        <fullName evidence="8">RNA helicase</fullName>
    </submittedName>
</protein>
<dbReference type="InterPro" id="IPR038718">
    <property type="entry name" value="SNF2-like_sf"/>
</dbReference>
<evidence type="ECO:0000256" key="5">
    <source>
        <dbReference type="SAM" id="Coils"/>
    </source>
</evidence>
<organism evidence="8 9">
    <name type="scientific">Arenimonas caeni</name>
    <dbReference type="NCBI Taxonomy" id="2058085"/>
    <lineage>
        <taxon>Bacteria</taxon>
        <taxon>Pseudomonadati</taxon>
        <taxon>Pseudomonadota</taxon>
        <taxon>Gammaproteobacteria</taxon>
        <taxon>Lysobacterales</taxon>
        <taxon>Lysobacteraceae</taxon>
        <taxon>Arenimonas</taxon>
    </lineage>
</organism>
<evidence type="ECO:0000256" key="2">
    <source>
        <dbReference type="ARBA" id="ARBA00022801"/>
    </source>
</evidence>
<keyword evidence="3 8" id="KW-0347">Helicase</keyword>
<dbReference type="Pfam" id="PF04851">
    <property type="entry name" value="ResIII"/>
    <property type="match status" value="1"/>
</dbReference>
<keyword evidence="9" id="KW-1185">Reference proteome</keyword>
<dbReference type="PANTHER" id="PTHR45766:SF6">
    <property type="entry name" value="SWI_SNF-RELATED MATRIX-ASSOCIATED ACTIN-DEPENDENT REGULATOR OF CHROMATIN SUBFAMILY A-LIKE PROTEIN 1"/>
    <property type="match status" value="1"/>
</dbReference>
<dbReference type="Pfam" id="PF00271">
    <property type="entry name" value="Helicase_C"/>
    <property type="match status" value="1"/>
</dbReference>
<dbReference type="PROSITE" id="PS51194">
    <property type="entry name" value="HELICASE_CTER"/>
    <property type="match status" value="1"/>
</dbReference>
<evidence type="ECO:0000256" key="1">
    <source>
        <dbReference type="ARBA" id="ARBA00022741"/>
    </source>
</evidence>
<sequence>MRRQLGTPALKIESIERGQRLLGVDPSGPVEVVATAPAGPDAISLVYRSSAGIIGERLLFRDDEPSLAEATATRPWSFAADGEAFQLAAEALRIRFAHLFDPMMAVHTSDVEPLPHQISAVYEAMLPRQPLRFVLADDPGAGKTIMAGLLIRELIMRSDAQRILVVSPGSLSGQWQDELRDKFGLEFTLFSREQQELSANGNAFTQTDRMIARLDQLARNDDLKEKLRASHWDLIIIDEAHKCAASFSGGEVKKTQRYELAELLGSISRHFLLMTATPHNGKEEDFQLFMALLDGDRFYGKFREGATRVDVSDLMRRLVKEELLKFDGTKLFPPRLAYTANYDLSPAEEALYAHVSDYVRNEWNRAEQLDGKQRTSIGFALTQLQRRLASSPAAIYQSLMRRRKRLEERLEEAKLIARGNRAGEERPIYGKVVAIDVPDDLDEAEDELSPEDFENVADQAVEQASTADTIVEMEAELFTLRSLEAEARALYDSGNDQKWRQLSQILQDSELMFDANGNRRKIIIFTEHRDTLAYLASKITGLLGRPEAVIQIHGGTNRDERRRVQEEFRQNKDVQVLLATDAAGEGVNLQNANLMVNYDLPWNPNRLEQRFGRIHRIGQREICHLWNLVADKTREGAVFQRLFEKIEIERQALGGRVFDVLGEAFNGKPLKDLLWDAIRYGEREDVQRDLFKVIDNSLDSAKLMEIFRRNALVDNHMGLDALHAIKEEMDKAEARKLQPHFIRAFFLKAFEQLGGDARLREKGRYELPHVPAAIRERDRRIGQTRQPVLPKYARVCFEKGDIRQIHKPMADLIHPAHPLMGAVIDMTLEARLPALKQGSVLVDPTDLGSEPHLLLMVDHEVREGTGAAERTVSREVQFLRITPNGEATFAGWAPHLDLRPANEAETEQAKPLLDAAWLDQGLEQRALEWAGGQLVPKHLSAVRDRRLRHIDKVSQAVHERLTREINFLSHRAIALQEEVRAGKQPRVQPENLIRRAEELTARRAARLQELEAQRHIVPASPRIVGGALVVPAGWFQAGQTTATPATHSVDPLARSRIEQLAMEAVAAAERAMGFSPRDVSAEKCGWDITSAVPPDGATLPDDRLIEVKGRAKGATTITLTKNEIIAALNKPDQFWLAIVLVNEDDSTEGPYYLQGPVSQAPDWAEVSKNLELAELLARATRFGGGA</sequence>
<dbReference type="GO" id="GO:0003677">
    <property type="term" value="F:DNA binding"/>
    <property type="evidence" value="ECO:0007669"/>
    <property type="project" value="InterPro"/>
</dbReference>
<dbReference type="EMBL" id="PVLF01000032">
    <property type="protein sequence ID" value="PRH81285.1"/>
    <property type="molecule type" value="Genomic_DNA"/>
</dbReference>
<dbReference type="PROSITE" id="PS51192">
    <property type="entry name" value="HELICASE_ATP_BIND_1"/>
    <property type="match status" value="1"/>
</dbReference>
<dbReference type="CDD" id="cd18793">
    <property type="entry name" value="SF2_C_SNF"/>
    <property type="match status" value="1"/>
</dbReference>
<evidence type="ECO:0000256" key="4">
    <source>
        <dbReference type="ARBA" id="ARBA00022840"/>
    </source>
</evidence>
<evidence type="ECO:0000259" key="6">
    <source>
        <dbReference type="PROSITE" id="PS51192"/>
    </source>
</evidence>
<dbReference type="Gene3D" id="3.40.50.10810">
    <property type="entry name" value="Tandem AAA-ATPase domain"/>
    <property type="match status" value="1"/>
</dbReference>
<dbReference type="AlphaFoldDB" id="A0A2P6M5W1"/>
<evidence type="ECO:0000313" key="9">
    <source>
        <dbReference type="Proteomes" id="UP000241736"/>
    </source>
</evidence>
<dbReference type="GO" id="GO:0016787">
    <property type="term" value="F:hydrolase activity"/>
    <property type="evidence" value="ECO:0007669"/>
    <property type="project" value="UniProtKB-KW"/>
</dbReference>
<dbReference type="SMART" id="SM00490">
    <property type="entry name" value="HELICc"/>
    <property type="match status" value="1"/>
</dbReference>
<keyword evidence="2" id="KW-0378">Hydrolase</keyword>
<dbReference type="InterPro" id="IPR001650">
    <property type="entry name" value="Helicase_C-like"/>
</dbReference>
<dbReference type="InterPro" id="IPR006935">
    <property type="entry name" value="Helicase/UvrB_N"/>
</dbReference>
<feature type="domain" description="Helicase ATP-binding" evidence="6">
    <location>
        <begin position="124"/>
        <end position="296"/>
    </location>
</feature>
<gene>
    <name evidence="8" type="ORF">C6N40_13440</name>
</gene>
<comment type="caution">
    <text evidence="8">The sequence shown here is derived from an EMBL/GenBank/DDBJ whole genome shotgun (WGS) entry which is preliminary data.</text>
</comment>
<reference evidence="8 9" key="1">
    <citation type="submission" date="2018-03" db="EMBL/GenBank/DDBJ databases">
        <title>Arenimonas caeni sp. nov., isolated from activated sludge.</title>
        <authorList>
            <person name="Liu H."/>
        </authorList>
    </citation>
    <scope>NUCLEOTIDE SEQUENCE [LARGE SCALE GENOMIC DNA]</scope>
    <source>
        <strain evidence="9">z29</strain>
    </source>
</reference>
<proteinExistence type="predicted"/>
<dbReference type="InterPro" id="IPR049730">
    <property type="entry name" value="SNF2/RAD54-like_C"/>
</dbReference>
<dbReference type="GO" id="GO:0004386">
    <property type="term" value="F:helicase activity"/>
    <property type="evidence" value="ECO:0007669"/>
    <property type="project" value="UniProtKB-KW"/>
</dbReference>
<evidence type="ECO:0000256" key="3">
    <source>
        <dbReference type="ARBA" id="ARBA00022806"/>
    </source>
</evidence>
<dbReference type="InterPro" id="IPR014001">
    <property type="entry name" value="Helicase_ATP-bd"/>
</dbReference>
<keyword evidence="4" id="KW-0067">ATP-binding</keyword>
<feature type="domain" description="Helicase C-terminal" evidence="7">
    <location>
        <begin position="501"/>
        <end position="661"/>
    </location>
</feature>
<name>A0A2P6M5W1_9GAMM</name>
<dbReference type="PANTHER" id="PTHR45766">
    <property type="entry name" value="DNA ANNEALING HELICASE AND ENDONUCLEASE ZRANB3 FAMILY MEMBER"/>
    <property type="match status" value="1"/>
</dbReference>
<feature type="coiled-coil region" evidence="5">
    <location>
        <begin position="958"/>
        <end position="1013"/>
    </location>
</feature>
<dbReference type="InterPro" id="IPR057342">
    <property type="entry name" value="DEXDc_RapA"/>
</dbReference>
<dbReference type="Proteomes" id="UP000241736">
    <property type="component" value="Unassembled WGS sequence"/>
</dbReference>
<dbReference type="Gene3D" id="3.40.50.300">
    <property type="entry name" value="P-loop containing nucleotide triphosphate hydrolases"/>
    <property type="match status" value="1"/>
</dbReference>
<dbReference type="InterPro" id="IPR027417">
    <property type="entry name" value="P-loop_NTPase"/>
</dbReference>
<keyword evidence="5" id="KW-0175">Coiled coil</keyword>
<keyword evidence="1" id="KW-0547">Nucleotide-binding</keyword>
<dbReference type="SUPFAM" id="SSF52540">
    <property type="entry name" value="P-loop containing nucleoside triphosphate hydrolases"/>
    <property type="match status" value="2"/>
</dbReference>
<dbReference type="Pfam" id="PF13020">
    <property type="entry name" value="NOV_C"/>
    <property type="match status" value="1"/>
</dbReference>
<evidence type="ECO:0000313" key="8">
    <source>
        <dbReference type="EMBL" id="PRH81285.1"/>
    </source>
</evidence>
<dbReference type="InterPro" id="IPR024975">
    <property type="entry name" value="NOV_C"/>
</dbReference>
<dbReference type="SMART" id="SM00487">
    <property type="entry name" value="DEXDc"/>
    <property type="match status" value="1"/>
</dbReference>
<evidence type="ECO:0000259" key="7">
    <source>
        <dbReference type="PROSITE" id="PS51194"/>
    </source>
</evidence>
<accession>A0A2P6M5W1</accession>
<dbReference type="CDD" id="cd18011">
    <property type="entry name" value="DEXDc_RapA"/>
    <property type="match status" value="1"/>
</dbReference>
<dbReference type="GO" id="GO:0005524">
    <property type="term" value="F:ATP binding"/>
    <property type="evidence" value="ECO:0007669"/>
    <property type="project" value="InterPro"/>
</dbReference>
<dbReference type="OrthoDB" id="9814088at2"/>